<keyword evidence="5" id="KW-0677">Repeat</keyword>
<evidence type="ECO:0000256" key="1">
    <source>
        <dbReference type="ARBA" id="ARBA00004613"/>
    </source>
</evidence>
<dbReference type="Gene3D" id="3.90.290.10">
    <property type="entry name" value="TGF-beta binding (TB) domain"/>
    <property type="match status" value="1"/>
</dbReference>
<dbReference type="SMART" id="SM00181">
    <property type="entry name" value="EGF"/>
    <property type="match status" value="1"/>
</dbReference>
<dbReference type="InterPro" id="IPR000152">
    <property type="entry name" value="EGF-type_Asp/Asn_hydroxyl_site"/>
</dbReference>
<evidence type="ECO:0000256" key="6">
    <source>
        <dbReference type="ARBA" id="ARBA00023157"/>
    </source>
</evidence>
<gene>
    <name evidence="11" type="ORF">N325_10927</name>
</gene>
<reference evidence="11 12" key="1">
    <citation type="submission" date="2014-04" db="EMBL/GenBank/DDBJ databases">
        <title>Genome evolution of avian class.</title>
        <authorList>
            <person name="Zhang G."/>
            <person name="Li C."/>
        </authorList>
    </citation>
    <scope>NUCLEOTIDE SEQUENCE [LARGE SCALE GENOMIC DNA]</scope>
    <source>
        <strain evidence="11">BGI_N325</strain>
    </source>
</reference>
<dbReference type="InterPro" id="IPR017878">
    <property type="entry name" value="TB_dom"/>
</dbReference>
<dbReference type="FunFam" id="2.10.25.10:FF:000003">
    <property type="entry name" value="fibrillin-1 isoform X1"/>
    <property type="match status" value="1"/>
</dbReference>
<dbReference type="GO" id="GO:0005576">
    <property type="term" value="C:extracellular region"/>
    <property type="evidence" value="ECO:0007669"/>
    <property type="project" value="UniProtKB-SubCell"/>
</dbReference>
<evidence type="ECO:0000256" key="3">
    <source>
        <dbReference type="ARBA" id="ARBA00022536"/>
    </source>
</evidence>
<dbReference type="EMBL" id="KK535423">
    <property type="protein sequence ID" value="KFP29265.1"/>
    <property type="molecule type" value="Genomic_DNA"/>
</dbReference>
<dbReference type="SMART" id="SM00179">
    <property type="entry name" value="EGF_CA"/>
    <property type="match status" value="1"/>
</dbReference>
<evidence type="ECO:0000313" key="11">
    <source>
        <dbReference type="EMBL" id="KFP29265.1"/>
    </source>
</evidence>
<dbReference type="SUPFAM" id="SSF57196">
    <property type="entry name" value="EGF/Laminin"/>
    <property type="match status" value="1"/>
</dbReference>
<evidence type="ECO:0000259" key="10">
    <source>
        <dbReference type="PROSITE" id="PS51364"/>
    </source>
</evidence>
<dbReference type="InterPro" id="IPR018097">
    <property type="entry name" value="EGF_Ca-bd_CS"/>
</dbReference>
<dbReference type="PROSITE" id="PS51364">
    <property type="entry name" value="TB"/>
    <property type="match status" value="1"/>
</dbReference>
<dbReference type="CDD" id="cd00054">
    <property type="entry name" value="EGF_CA"/>
    <property type="match status" value="1"/>
</dbReference>
<dbReference type="Pfam" id="PF07645">
    <property type="entry name" value="EGF_CA"/>
    <property type="match status" value="1"/>
</dbReference>
<dbReference type="InterPro" id="IPR036773">
    <property type="entry name" value="TB_dom_sf"/>
</dbReference>
<evidence type="ECO:0000256" key="7">
    <source>
        <dbReference type="ARBA" id="ARBA00023180"/>
    </source>
</evidence>
<proteinExistence type="predicted"/>
<dbReference type="Gene3D" id="2.10.25.10">
    <property type="entry name" value="Laminin"/>
    <property type="match status" value="1"/>
</dbReference>
<dbReference type="Pfam" id="PF00683">
    <property type="entry name" value="TB"/>
    <property type="match status" value="1"/>
</dbReference>
<feature type="domain" description="TB" evidence="10">
    <location>
        <begin position="22"/>
        <end position="73"/>
    </location>
</feature>
<evidence type="ECO:0000259" key="9">
    <source>
        <dbReference type="PROSITE" id="PS50026"/>
    </source>
</evidence>
<dbReference type="FunFam" id="3.90.290.10:FF:000009">
    <property type="entry name" value="Fibrillin 2"/>
    <property type="match status" value="1"/>
</dbReference>
<dbReference type="PROSITE" id="PS50026">
    <property type="entry name" value="EGF_3"/>
    <property type="match status" value="1"/>
</dbReference>
<keyword evidence="2" id="KW-0964">Secreted</keyword>
<sequence>CQCPNGMTLDASGRTCLDIRLESCYLKHEDEQCTSQIPGRHRMDACCCSVGAAWGFECEECPLKGSPEFEALCPRGPGFSTKIEITGKPFSKDINECKMVPSLCTHGKCRNTIGSFKCRCDSGFALDSEERNCT</sequence>
<keyword evidence="4" id="KW-0732">Signal</keyword>
<dbReference type="PANTHER" id="PTHR47333">
    <property type="entry name" value="VON WILLEBRAND FACTOR C AND EGF DOMAIN-CONTAINING PROTEIN"/>
    <property type="match status" value="1"/>
</dbReference>
<feature type="domain" description="EGF-like" evidence="9">
    <location>
        <begin position="93"/>
        <end position="130"/>
    </location>
</feature>
<feature type="non-terminal residue" evidence="11">
    <location>
        <position position="134"/>
    </location>
</feature>
<evidence type="ECO:0000256" key="8">
    <source>
        <dbReference type="PROSITE-ProRule" id="PRU00076"/>
    </source>
</evidence>
<dbReference type="AlphaFoldDB" id="A0A091JWY5"/>
<dbReference type="PANTHER" id="PTHR47333:SF5">
    <property type="entry name" value="FIBRILLIN-3"/>
    <property type="match status" value="1"/>
</dbReference>
<comment type="subcellular location">
    <subcellularLocation>
        <location evidence="1">Secreted</location>
    </subcellularLocation>
</comment>
<dbReference type="InterPro" id="IPR000742">
    <property type="entry name" value="EGF"/>
</dbReference>
<dbReference type="InterPro" id="IPR026823">
    <property type="entry name" value="cEGF"/>
</dbReference>
<keyword evidence="12" id="KW-1185">Reference proteome</keyword>
<dbReference type="Proteomes" id="UP000053615">
    <property type="component" value="Unassembled WGS sequence"/>
</dbReference>
<evidence type="ECO:0000256" key="2">
    <source>
        <dbReference type="ARBA" id="ARBA00022525"/>
    </source>
</evidence>
<dbReference type="InterPro" id="IPR001881">
    <property type="entry name" value="EGF-like_Ca-bd_dom"/>
</dbReference>
<dbReference type="InterPro" id="IPR049883">
    <property type="entry name" value="NOTCH1_EGF-like"/>
</dbReference>
<dbReference type="PROSITE" id="PS01187">
    <property type="entry name" value="EGF_CA"/>
    <property type="match status" value="1"/>
</dbReference>
<dbReference type="Pfam" id="PF12662">
    <property type="entry name" value="cEGF"/>
    <property type="match status" value="1"/>
</dbReference>
<protein>
    <submittedName>
        <fullName evidence="11">Fibrillin-1</fullName>
    </submittedName>
</protein>
<evidence type="ECO:0000256" key="4">
    <source>
        <dbReference type="ARBA" id="ARBA00022729"/>
    </source>
</evidence>
<dbReference type="PROSITE" id="PS00010">
    <property type="entry name" value="ASX_HYDROXYL"/>
    <property type="match status" value="1"/>
</dbReference>
<evidence type="ECO:0000256" key="5">
    <source>
        <dbReference type="ARBA" id="ARBA00022737"/>
    </source>
</evidence>
<keyword evidence="3 8" id="KW-0245">EGF-like domain</keyword>
<feature type="non-terminal residue" evidence="11">
    <location>
        <position position="1"/>
    </location>
</feature>
<keyword evidence="7" id="KW-0325">Glycoprotein</keyword>
<organism evidence="11 12">
    <name type="scientific">Colius striatus</name>
    <name type="common">Speckled mousebird</name>
    <dbReference type="NCBI Taxonomy" id="57412"/>
    <lineage>
        <taxon>Eukaryota</taxon>
        <taxon>Metazoa</taxon>
        <taxon>Chordata</taxon>
        <taxon>Craniata</taxon>
        <taxon>Vertebrata</taxon>
        <taxon>Euteleostomi</taxon>
        <taxon>Archelosauria</taxon>
        <taxon>Archosauria</taxon>
        <taxon>Dinosauria</taxon>
        <taxon>Saurischia</taxon>
        <taxon>Theropoda</taxon>
        <taxon>Coelurosauria</taxon>
        <taxon>Aves</taxon>
        <taxon>Neognathae</taxon>
        <taxon>Neoaves</taxon>
        <taxon>Telluraves</taxon>
        <taxon>Coraciimorphae</taxon>
        <taxon>Coliiformes</taxon>
        <taxon>Coliidae</taxon>
        <taxon>Colius</taxon>
    </lineage>
</organism>
<comment type="caution">
    <text evidence="8">Lacks conserved residue(s) required for the propagation of feature annotation.</text>
</comment>
<evidence type="ECO:0000313" key="12">
    <source>
        <dbReference type="Proteomes" id="UP000053615"/>
    </source>
</evidence>
<dbReference type="SUPFAM" id="SSF57581">
    <property type="entry name" value="TB module/8-cys domain"/>
    <property type="match status" value="1"/>
</dbReference>
<keyword evidence="6" id="KW-1015">Disulfide bond</keyword>
<accession>A0A091JWY5</accession>
<dbReference type="InterPro" id="IPR052080">
    <property type="entry name" value="vWF_C/EGF_Fibrillin"/>
</dbReference>
<name>A0A091JWY5_COLST</name>
<dbReference type="GO" id="GO:0005509">
    <property type="term" value="F:calcium ion binding"/>
    <property type="evidence" value="ECO:0007669"/>
    <property type="project" value="InterPro"/>
</dbReference>